<gene>
    <name evidence="2" type="ORF">FPE_LOCUS20534</name>
</gene>
<dbReference type="EMBL" id="OU503047">
    <property type="protein sequence ID" value="CAI9773104.1"/>
    <property type="molecule type" value="Genomic_DNA"/>
</dbReference>
<accession>A0AAD1ZPF1</accession>
<sequence length="335" mass="36964">MDANESCIDMEVGSSATIFSPSHHREEFEFHSFSCSSGRDTTTSPADELFYKGKLLPLHLPPRLQMVEKILHNNYSSTTFEPLQESLLSTPFFTPASNTPFESCNISPADSCQVSRELYPDEYFLEYSTDQSSTYGFEEEPANSNTNKSWTKPLKLIKQSTIGSKLKASQAYLKSLFTKSSCSVESSRNIVCEGSISKAKKCALQHSKTSKNIPFGQIQTKCQRKSFSGAIKRTSKAKSSALSSSSNSSNSGLSSSSTDSNGFQETKFLNRSISGKSELENSIQAAIAHCKRSHQQEISSRKTVSDLGFCSMSASRVVFDDQERPELCRGRGRRG</sequence>
<dbReference type="GO" id="GO:0019210">
    <property type="term" value="F:kinase inhibitor activity"/>
    <property type="evidence" value="ECO:0007669"/>
    <property type="project" value="InterPro"/>
</dbReference>
<evidence type="ECO:0000313" key="3">
    <source>
        <dbReference type="Proteomes" id="UP000834106"/>
    </source>
</evidence>
<protein>
    <recommendedName>
        <fullName evidence="4">Membrane-associated kinase regulator 4</fullName>
    </recommendedName>
</protein>
<dbReference type="GO" id="GO:0005886">
    <property type="term" value="C:plasma membrane"/>
    <property type="evidence" value="ECO:0007669"/>
    <property type="project" value="InterPro"/>
</dbReference>
<evidence type="ECO:0000256" key="1">
    <source>
        <dbReference type="SAM" id="MobiDB-lite"/>
    </source>
</evidence>
<dbReference type="AlphaFoldDB" id="A0AAD1ZPF1"/>
<evidence type="ECO:0008006" key="4">
    <source>
        <dbReference type="Google" id="ProtNLM"/>
    </source>
</evidence>
<dbReference type="PANTHER" id="PTHR33312">
    <property type="entry name" value="MEMBRANE-ASSOCIATED KINASE REGULATOR 4-RELATED"/>
    <property type="match status" value="1"/>
</dbReference>
<keyword evidence="3" id="KW-1185">Reference proteome</keyword>
<dbReference type="InterPro" id="IPR039620">
    <property type="entry name" value="BKI1/MAKR1/3/4"/>
</dbReference>
<proteinExistence type="predicted"/>
<feature type="region of interest" description="Disordered" evidence="1">
    <location>
        <begin position="238"/>
        <end position="261"/>
    </location>
</feature>
<dbReference type="PANTHER" id="PTHR33312:SF5">
    <property type="entry name" value="MEMBRANE-ASSOCIATED KINASE REGULATOR 4-RELATED"/>
    <property type="match status" value="1"/>
</dbReference>
<dbReference type="Proteomes" id="UP000834106">
    <property type="component" value="Chromosome 12"/>
</dbReference>
<organism evidence="2 3">
    <name type="scientific">Fraxinus pennsylvanica</name>
    <dbReference type="NCBI Taxonomy" id="56036"/>
    <lineage>
        <taxon>Eukaryota</taxon>
        <taxon>Viridiplantae</taxon>
        <taxon>Streptophyta</taxon>
        <taxon>Embryophyta</taxon>
        <taxon>Tracheophyta</taxon>
        <taxon>Spermatophyta</taxon>
        <taxon>Magnoliopsida</taxon>
        <taxon>eudicotyledons</taxon>
        <taxon>Gunneridae</taxon>
        <taxon>Pentapetalae</taxon>
        <taxon>asterids</taxon>
        <taxon>lamiids</taxon>
        <taxon>Lamiales</taxon>
        <taxon>Oleaceae</taxon>
        <taxon>Oleeae</taxon>
        <taxon>Fraxinus</taxon>
    </lineage>
</organism>
<name>A0AAD1ZPF1_9LAMI</name>
<feature type="compositionally biased region" description="Low complexity" evidence="1">
    <location>
        <begin position="238"/>
        <end position="257"/>
    </location>
</feature>
<evidence type="ECO:0000313" key="2">
    <source>
        <dbReference type="EMBL" id="CAI9773104.1"/>
    </source>
</evidence>
<reference evidence="2" key="1">
    <citation type="submission" date="2023-05" db="EMBL/GenBank/DDBJ databases">
        <authorList>
            <person name="Huff M."/>
        </authorList>
    </citation>
    <scope>NUCLEOTIDE SEQUENCE</scope>
</reference>